<gene>
    <name evidence="8" type="ORF">PoB_002202100</name>
</gene>
<evidence type="ECO:0000313" key="9">
    <source>
        <dbReference type="Proteomes" id="UP000735302"/>
    </source>
</evidence>
<dbReference type="AlphaFoldDB" id="A0AAV3ZLX6"/>
<keyword evidence="5 7" id="KW-0472">Membrane</keyword>
<evidence type="ECO:0000256" key="7">
    <source>
        <dbReference type="SAM" id="Phobius"/>
    </source>
</evidence>
<feature type="transmembrane region" description="Helical" evidence="7">
    <location>
        <begin position="162"/>
        <end position="184"/>
    </location>
</feature>
<reference evidence="8 9" key="1">
    <citation type="journal article" date="2021" name="Elife">
        <title>Chloroplast acquisition without the gene transfer in kleptoplastic sea slugs, Plakobranchus ocellatus.</title>
        <authorList>
            <person name="Maeda T."/>
            <person name="Takahashi S."/>
            <person name="Yoshida T."/>
            <person name="Shimamura S."/>
            <person name="Takaki Y."/>
            <person name="Nagai Y."/>
            <person name="Toyoda A."/>
            <person name="Suzuki Y."/>
            <person name="Arimoto A."/>
            <person name="Ishii H."/>
            <person name="Satoh N."/>
            <person name="Nishiyama T."/>
            <person name="Hasebe M."/>
            <person name="Maruyama T."/>
            <person name="Minagawa J."/>
            <person name="Obokata J."/>
            <person name="Shigenobu S."/>
        </authorList>
    </citation>
    <scope>NUCLEOTIDE SEQUENCE [LARGE SCALE GENOMIC DNA]</scope>
</reference>
<feature type="region of interest" description="Disordered" evidence="6">
    <location>
        <begin position="1"/>
        <end position="42"/>
    </location>
</feature>
<keyword evidence="3 7" id="KW-0812">Transmembrane</keyword>
<keyword evidence="9" id="KW-1185">Reference proteome</keyword>
<evidence type="ECO:0000256" key="1">
    <source>
        <dbReference type="ARBA" id="ARBA00004370"/>
    </source>
</evidence>
<dbReference type="Proteomes" id="UP000735302">
    <property type="component" value="Unassembled WGS sequence"/>
</dbReference>
<dbReference type="GO" id="GO:0016020">
    <property type="term" value="C:membrane"/>
    <property type="evidence" value="ECO:0007669"/>
    <property type="project" value="UniProtKB-SubCell"/>
</dbReference>
<name>A0AAV3ZLX6_9GAST</name>
<sequence length="188" mass="19940">MDSTMNVSSQEKVQSHDTGLRDATGDWTSPAFPANKYSDPPYPSQYTGTDNSAFTNIAPPPKYDASTNGTHYGGQSYAGFGGTTGGTASPVDSVVVQPGSIVMTSQPDPDEKVPDYMVLSVVSLFFCLCIGIYSVRKASNSRTLRDSAQYREANAAARSAKIAAIIGIIIGSIITMFTSCYRAGVFGY</sequence>
<evidence type="ECO:0000256" key="2">
    <source>
        <dbReference type="ARBA" id="ARBA00006843"/>
    </source>
</evidence>
<accession>A0AAV3ZLX6</accession>
<dbReference type="EMBL" id="BLXT01002514">
    <property type="protein sequence ID" value="GFN95515.1"/>
    <property type="molecule type" value="Genomic_DNA"/>
</dbReference>
<evidence type="ECO:0000256" key="3">
    <source>
        <dbReference type="ARBA" id="ARBA00022692"/>
    </source>
</evidence>
<comment type="caution">
    <text evidence="8">The sequence shown here is derived from an EMBL/GenBank/DDBJ whole genome shotgun (WGS) entry which is preliminary data.</text>
</comment>
<organism evidence="8 9">
    <name type="scientific">Plakobranchus ocellatus</name>
    <dbReference type="NCBI Taxonomy" id="259542"/>
    <lineage>
        <taxon>Eukaryota</taxon>
        <taxon>Metazoa</taxon>
        <taxon>Spiralia</taxon>
        <taxon>Lophotrochozoa</taxon>
        <taxon>Mollusca</taxon>
        <taxon>Gastropoda</taxon>
        <taxon>Heterobranchia</taxon>
        <taxon>Euthyneura</taxon>
        <taxon>Panpulmonata</taxon>
        <taxon>Sacoglossa</taxon>
        <taxon>Placobranchoidea</taxon>
        <taxon>Plakobranchidae</taxon>
        <taxon>Plakobranchus</taxon>
    </lineage>
</organism>
<evidence type="ECO:0000313" key="8">
    <source>
        <dbReference type="EMBL" id="GFN95515.1"/>
    </source>
</evidence>
<dbReference type="InterPro" id="IPR007593">
    <property type="entry name" value="CD225/Dispanin_fam"/>
</dbReference>
<feature type="compositionally biased region" description="Polar residues" evidence="6">
    <location>
        <begin position="1"/>
        <end position="12"/>
    </location>
</feature>
<keyword evidence="4 7" id="KW-1133">Transmembrane helix</keyword>
<evidence type="ECO:0000256" key="5">
    <source>
        <dbReference type="ARBA" id="ARBA00023136"/>
    </source>
</evidence>
<dbReference type="InterPro" id="IPR051423">
    <property type="entry name" value="CD225/Dispanin"/>
</dbReference>
<comment type="similarity">
    <text evidence="2">Belongs to the CD225/Dispanin family.</text>
</comment>
<dbReference type="PANTHER" id="PTHR14948:SF25">
    <property type="entry name" value="DUF4190 DOMAIN-CONTAINING PROTEIN"/>
    <property type="match status" value="1"/>
</dbReference>
<feature type="transmembrane region" description="Helical" evidence="7">
    <location>
        <begin position="116"/>
        <end position="135"/>
    </location>
</feature>
<protein>
    <submittedName>
        <fullName evidence="8">Uncharacterized protein</fullName>
    </submittedName>
</protein>
<dbReference type="Pfam" id="PF04505">
    <property type="entry name" value="CD225"/>
    <property type="match status" value="1"/>
</dbReference>
<comment type="subcellular location">
    <subcellularLocation>
        <location evidence="1">Membrane</location>
    </subcellularLocation>
</comment>
<dbReference type="PANTHER" id="PTHR14948">
    <property type="entry name" value="NG5"/>
    <property type="match status" value="1"/>
</dbReference>
<evidence type="ECO:0000256" key="4">
    <source>
        <dbReference type="ARBA" id="ARBA00022989"/>
    </source>
</evidence>
<evidence type="ECO:0000256" key="6">
    <source>
        <dbReference type="SAM" id="MobiDB-lite"/>
    </source>
</evidence>
<proteinExistence type="inferred from homology"/>
<feature type="compositionally biased region" description="Basic and acidic residues" evidence="6">
    <location>
        <begin position="13"/>
        <end position="24"/>
    </location>
</feature>